<accession>D9QSM0</accession>
<dbReference type="AlphaFoldDB" id="D9QSM0"/>
<evidence type="ECO:0000313" key="3">
    <source>
        <dbReference type="Proteomes" id="UP000001661"/>
    </source>
</evidence>
<keyword evidence="1" id="KW-0812">Transmembrane</keyword>
<name>D9QSM0_ACEAZ</name>
<keyword evidence="1" id="KW-1133">Transmembrane helix</keyword>
<protein>
    <submittedName>
        <fullName evidence="2">Uncharacterized protein</fullName>
    </submittedName>
</protein>
<dbReference type="EMBL" id="CP002105">
    <property type="protein sequence ID" value="ADL13483.1"/>
    <property type="molecule type" value="Genomic_DNA"/>
</dbReference>
<dbReference type="Proteomes" id="UP000001661">
    <property type="component" value="Chromosome"/>
</dbReference>
<gene>
    <name evidence="2" type="ordered locus">Acear_1986</name>
</gene>
<dbReference type="HOGENOM" id="CLU_3163381_0_0_9"/>
<sequence length="47" mass="5478">MQEESFGFESAELERYFGSFFQILIWVFAFIIIFDHFGGGFGGLFNE</sequence>
<proteinExistence type="predicted"/>
<organism evidence="2 3">
    <name type="scientific">Acetohalobium arabaticum (strain ATCC 49924 / DSM 5501 / Z-7288)</name>
    <dbReference type="NCBI Taxonomy" id="574087"/>
    <lineage>
        <taxon>Bacteria</taxon>
        <taxon>Bacillati</taxon>
        <taxon>Bacillota</taxon>
        <taxon>Clostridia</taxon>
        <taxon>Halanaerobiales</taxon>
        <taxon>Halobacteroidaceae</taxon>
        <taxon>Acetohalobium</taxon>
    </lineage>
</organism>
<keyword evidence="3" id="KW-1185">Reference proteome</keyword>
<evidence type="ECO:0000256" key="1">
    <source>
        <dbReference type="SAM" id="Phobius"/>
    </source>
</evidence>
<dbReference type="RefSeq" id="WP_013278928.1">
    <property type="nucleotide sequence ID" value="NC_014378.1"/>
</dbReference>
<evidence type="ECO:0000313" key="2">
    <source>
        <dbReference type="EMBL" id="ADL13483.1"/>
    </source>
</evidence>
<reference evidence="2 3" key="1">
    <citation type="journal article" date="2010" name="Stand. Genomic Sci.">
        <title>Complete genome sequence of Acetohalobium arabaticum type strain (Z-7288).</title>
        <authorList>
            <person name="Sikorski J."/>
            <person name="Lapidus A."/>
            <person name="Chertkov O."/>
            <person name="Lucas S."/>
            <person name="Copeland A."/>
            <person name="Glavina Del Rio T."/>
            <person name="Nolan M."/>
            <person name="Tice H."/>
            <person name="Cheng J.F."/>
            <person name="Han C."/>
            <person name="Brambilla E."/>
            <person name="Pitluck S."/>
            <person name="Liolios K."/>
            <person name="Ivanova N."/>
            <person name="Mavromatis K."/>
            <person name="Mikhailova N."/>
            <person name="Pati A."/>
            <person name="Bruce D."/>
            <person name="Detter C."/>
            <person name="Tapia R."/>
            <person name="Goodwin L."/>
            <person name="Chen A."/>
            <person name="Palaniappan K."/>
            <person name="Land M."/>
            <person name="Hauser L."/>
            <person name="Chang Y.J."/>
            <person name="Jeffries C.D."/>
            <person name="Rohde M."/>
            <person name="Goker M."/>
            <person name="Spring S."/>
            <person name="Woyke T."/>
            <person name="Bristow J."/>
            <person name="Eisen J.A."/>
            <person name="Markowitz V."/>
            <person name="Hugenholtz P."/>
            <person name="Kyrpides N.C."/>
            <person name="Klenk H.P."/>
        </authorList>
    </citation>
    <scope>NUCLEOTIDE SEQUENCE [LARGE SCALE GENOMIC DNA]</scope>
    <source>
        <strain evidence="3">ATCC 49924 / DSM 5501 / Z-7288</strain>
    </source>
</reference>
<keyword evidence="1" id="KW-0472">Membrane</keyword>
<dbReference type="KEGG" id="aar:Acear_1986"/>
<feature type="transmembrane region" description="Helical" evidence="1">
    <location>
        <begin position="20"/>
        <end position="45"/>
    </location>
</feature>